<reference evidence="4 5" key="1">
    <citation type="submission" date="2016-09" db="EMBL/GenBank/DDBJ databases">
        <title>Acidihalobacter prosperus V6 (DSM14174).</title>
        <authorList>
            <person name="Khaleque H.N."/>
            <person name="Ramsay J.P."/>
            <person name="Murphy R.J.T."/>
            <person name="Kaksonen A.H."/>
            <person name="Boxall N.J."/>
            <person name="Watkin E.L.J."/>
        </authorList>
    </citation>
    <scope>NUCLEOTIDE SEQUENCE [LARGE SCALE GENOMIC DNA]</scope>
    <source>
        <strain evidence="4 5">V6</strain>
    </source>
</reference>
<dbReference type="EMBL" id="CP017448">
    <property type="protein sequence ID" value="AOV18382.1"/>
    <property type="molecule type" value="Genomic_DNA"/>
</dbReference>
<dbReference type="KEGG" id="aaeo:BJI67_02755"/>
<keyword evidence="1" id="KW-0812">Transmembrane</keyword>
<evidence type="ECO:0000313" key="4">
    <source>
        <dbReference type="EMBL" id="AOV18382.1"/>
    </source>
</evidence>
<dbReference type="InterPro" id="IPR029062">
    <property type="entry name" value="Class_I_gatase-like"/>
</dbReference>
<feature type="domain" description="DUF7088" evidence="3">
    <location>
        <begin position="45"/>
        <end position="115"/>
    </location>
</feature>
<dbReference type="SUPFAM" id="SSF52317">
    <property type="entry name" value="Class I glutamine amidotransferase-like"/>
    <property type="match status" value="1"/>
</dbReference>
<gene>
    <name evidence="4" type="ORF">BJI67_02755</name>
</gene>
<dbReference type="RefSeq" id="WP_070073909.1">
    <property type="nucleotide sequence ID" value="NZ_CP017448.1"/>
</dbReference>
<evidence type="ECO:0000313" key="5">
    <source>
        <dbReference type="Proteomes" id="UP000095342"/>
    </source>
</evidence>
<dbReference type="InterPro" id="IPR055396">
    <property type="entry name" value="DUF7088"/>
</dbReference>
<organism evidence="4 5">
    <name type="scientific">Acidihalobacter aeolianus</name>
    <dbReference type="NCBI Taxonomy" id="2792603"/>
    <lineage>
        <taxon>Bacteria</taxon>
        <taxon>Pseudomonadati</taxon>
        <taxon>Pseudomonadota</taxon>
        <taxon>Gammaproteobacteria</taxon>
        <taxon>Chromatiales</taxon>
        <taxon>Ectothiorhodospiraceae</taxon>
        <taxon>Acidihalobacter</taxon>
    </lineage>
</organism>
<keyword evidence="1" id="KW-1133">Transmembrane helix</keyword>
<proteinExistence type="predicted"/>
<dbReference type="InterPro" id="IPR019196">
    <property type="entry name" value="ABC_transp_unknown"/>
</dbReference>
<dbReference type="Proteomes" id="UP000095342">
    <property type="component" value="Chromosome"/>
</dbReference>
<feature type="transmembrane region" description="Helical" evidence="1">
    <location>
        <begin position="424"/>
        <end position="448"/>
    </location>
</feature>
<evidence type="ECO:0000259" key="3">
    <source>
        <dbReference type="Pfam" id="PF23357"/>
    </source>
</evidence>
<evidence type="ECO:0000259" key="2">
    <source>
        <dbReference type="Pfam" id="PF09822"/>
    </source>
</evidence>
<feature type="transmembrane region" description="Helical" evidence="1">
    <location>
        <begin position="12"/>
        <end position="32"/>
    </location>
</feature>
<feature type="domain" description="ABC-type uncharacterised transport system" evidence="2">
    <location>
        <begin position="156"/>
        <end position="386"/>
    </location>
</feature>
<evidence type="ECO:0000256" key="1">
    <source>
        <dbReference type="SAM" id="Phobius"/>
    </source>
</evidence>
<dbReference type="AlphaFoldDB" id="A0A1D8KBP2"/>
<dbReference type="Pfam" id="PF23357">
    <property type="entry name" value="DUF7088"/>
    <property type="match status" value="1"/>
</dbReference>
<accession>A0A1D8KBP2</accession>
<protein>
    <submittedName>
        <fullName evidence="4">Uncharacterized protein</fullName>
    </submittedName>
</protein>
<keyword evidence="1" id="KW-0472">Membrane</keyword>
<name>A0A1D8KBP2_9GAMM</name>
<sequence length="455" mass="49661">MQITRTTRWQLRLNSLAFVGLFLVAIGLLAWLSQHYDFAQDWTYNHRNSLAPVTRKLIAGIHKPIRFIAFVSDDAALHERIRRQLAPYRRAGHDVSLSFVNPDLAPKQAQKFGISHSGQMAIEIGDRHRVVDNLSQQGIANALMQLSRTGNRWAVFLEGQKERSPLDTTSSGLSRLAARLEQTGLHVQPINLLRTPQIPENTAVLVIAGPQTDFTSGEADAVVRYVEHGGDLLWLHDPGSLHGLAPLAKALDLSFVPGTVVDANPELRAMIGIQNPAVVPVLDYGPSPITEHLRIQTLMPFTSAIAQPAGGKTWQGTPLLDSLPKSWSETGPLKGDVKYDAARGDTLGPLVLGETLSRKRGDGHEQRIAVFGTSAFASNAFIGLGANLDLATGTVNWLSHDDSLVQIHLPAAPDIRLTLSRTEAYAIAAGFLIVLPIGLLLLGTLVWMRRRRSAR</sequence>
<keyword evidence="5" id="KW-1185">Reference proteome</keyword>
<dbReference type="Pfam" id="PF09822">
    <property type="entry name" value="ABC_transp_aux"/>
    <property type="match status" value="1"/>
</dbReference>